<accession>J7M4S1</accession>
<evidence type="ECO:0000313" key="3">
    <source>
        <dbReference type="EMBL" id="BAM42460.1"/>
    </source>
</evidence>
<sequence length="747" mass="80680">MIFKLISRCFFIYFIFCGKWNLAQSVDSTQSSTDATITDISFQDPANNDATAITHTATASTPPSSGAFIPAPTIAQPVAASSPIAGAPISVPIAGTPIAGPINLGSHSVTLPMTAGVSLGTPINMAAQPATIPMTATPVVGAQPIAAPFTATPVTISLTPGAPIQSPTPITIGAQGGAHISASSQVLAAPFTAAPHVTPTNISAGSQAIVTPINAANQQPSPPPKPLNKVTIDIRVKESTAFIKYRRDEPEKTDIWYAIDGNIINEIQVNGVKRWPPDNETKECKKVLFIAKETDKKPTLKVLYEDESEAFDPDNPPSISTNSSLVITDDTSSLSVQTSVADGTSISSVPDPTSVNNEEQVVTQPAEESTQHTFIPATPSSVNFTQIFVDPTQSLQTPEITPGQTITTTSITPESQDQASSWTTPTHQPSGFTIPLETDQSQPSVSEEIPSGLPASSSIFGPAQVDHSAQPSQPPQMSYSHYDGKAYTDISLEDEEGDDDSDVPSHGFHVEEIYGYDPDDDDDGYQRVPLTDYVSNLGHRVGNLERRMDPVEDKIELLSRIIDYQHQILEFRELVGKKSAFDVDFGRHGQFGADMFRPATSQMSKELAVTEHPSDVKLLVIDPNDATKFVDLDTNKYKVKQEGDEIHYLLDEGVECKLVTYQAKSVWSHRNSDPHPIGVVFYPDDDKVVVDFEDAFVMYVKKGELSETIPLNPELTDMVGEGLTEIDPNNTESHDENNEPSDIQESR</sequence>
<feature type="region of interest" description="Disordered" evidence="1">
    <location>
        <begin position="393"/>
        <end position="479"/>
    </location>
</feature>
<dbReference type="Proteomes" id="UP000003786">
    <property type="component" value="Chromosome 4"/>
</dbReference>
<feature type="compositionally biased region" description="Polar residues" evidence="1">
    <location>
        <begin position="417"/>
        <end position="431"/>
    </location>
</feature>
<evidence type="ECO:0000313" key="4">
    <source>
        <dbReference type="Proteomes" id="UP000003786"/>
    </source>
</evidence>
<feature type="signal peptide" evidence="2">
    <location>
        <begin position="1"/>
        <end position="25"/>
    </location>
</feature>
<feature type="compositionally biased region" description="Low complexity" evidence="1">
    <location>
        <begin position="396"/>
        <end position="416"/>
    </location>
</feature>
<dbReference type="KEGG" id="tot:TOT_040000827"/>
<dbReference type="InterPro" id="IPR007480">
    <property type="entry name" value="DUF529"/>
</dbReference>
<organism evidence="3 4">
    <name type="scientific">Theileria orientalis strain Shintoku</name>
    <dbReference type="NCBI Taxonomy" id="869250"/>
    <lineage>
        <taxon>Eukaryota</taxon>
        <taxon>Sar</taxon>
        <taxon>Alveolata</taxon>
        <taxon>Apicomplexa</taxon>
        <taxon>Aconoidasida</taxon>
        <taxon>Piroplasmida</taxon>
        <taxon>Theileriidae</taxon>
        <taxon>Theileria</taxon>
    </lineage>
</organism>
<dbReference type="AlphaFoldDB" id="J7M4S1"/>
<dbReference type="RefSeq" id="XP_009692761.1">
    <property type="nucleotide sequence ID" value="XM_009694466.1"/>
</dbReference>
<keyword evidence="2" id="KW-0732">Signal</keyword>
<protein>
    <submittedName>
        <fullName evidence="3">Uncharacterized protein</fullName>
    </submittedName>
</protein>
<dbReference type="GeneID" id="20716868"/>
<keyword evidence="4" id="KW-1185">Reference proteome</keyword>
<proteinExistence type="predicted"/>
<feature type="region of interest" description="Disordered" evidence="1">
    <location>
        <begin position="336"/>
        <end position="377"/>
    </location>
</feature>
<evidence type="ECO:0000256" key="1">
    <source>
        <dbReference type="SAM" id="MobiDB-lite"/>
    </source>
</evidence>
<dbReference type="Pfam" id="PF04385">
    <property type="entry name" value="FAINT"/>
    <property type="match status" value="1"/>
</dbReference>
<gene>
    <name evidence="3" type="ORF">TOT_040000827</name>
</gene>
<reference evidence="3 4" key="1">
    <citation type="journal article" date="2012" name="MBio">
        <title>Comparative genome analysis of three eukaryotic parasites with differing abilities to transform leukocytes reveals key mediators of Theileria-induced leukocyte transformation.</title>
        <authorList>
            <person name="Hayashida K."/>
            <person name="Hara Y."/>
            <person name="Abe T."/>
            <person name="Yamasaki C."/>
            <person name="Toyoda A."/>
            <person name="Kosuge T."/>
            <person name="Suzuki Y."/>
            <person name="Sato Y."/>
            <person name="Kawashima S."/>
            <person name="Katayama T."/>
            <person name="Wakaguri H."/>
            <person name="Inoue N."/>
            <person name="Homma K."/>
            <person name="Tada-Umezaki M."/>
            <person name="Yagi Y."/>
            <person name="Fujii Y."/>
            <person name="Habara T."/>
            <person name="Kanehisa M."/>
            <person name="Watanabe H."/>
            <person name="Ito K."/>
            <person name="Gojobori T."/>
            <person name="Sugawara H."/>
            <person name="Imanishi T."/>
            <person name="Weir W."/>
            <person name="Gardner M."/>
            <person name="Pain A."/>
            <person name="Shiels B."/>
            <person name="Hattori M."/>
            <person name="Nene V."/>
            <person name="Sugimoto C."/>
        </authorList>
    </citation>
    <scope>NUCLEOTIDE SEQUENCE [LARGE SCALE GENOMIC DNA]</scope>
    <source>
        <strain evidence="3 4">Shintoku</strain>
    </source>
</reference>
<feature type="chain" id="PRO_5003794911" evidence="2">
    <location>
        <begin position="26"/>
        <end position="747"/>
    </location>
</feature>
<feature type="region of interest" description="Disordered" evidence="1">
    <location>
        <begin position="307"/>
        <end position="326"/>
    </location>
</feature>
<dbReference type="OrthoDB" id="10571415at2759"/>
<evidence type="ECO:0000256" key="2">
    <source>
        <dbReference type="SAM" id="SignalP"/>
    </source>
</evidence>
<feature type="region of interest" description="Disordered" evidence="1">
    <location>
        <begin position="721"/>
        <end position="747"/>
    </location>
</feature>
<dbReference type="EMBL" id="AP011949">
    <property type="protein sequence ID" value="BAM42460.1"/>
    <property type="molecule type" value="Genomic_DNA"/>
</dbReference>
<name>J7M4S1_THEOR</name>
<feature type="compositionally biased region" description="Polar residues" evidence="1">
    <location>
        <begin position="317"/>
        <end position="326"/>
    </location>
</feature>
<dbReference type="VEuPathDB" id="PiroplasmaDB:TOT_040000827"/>
<feature type="compositionally biased region" description="Polar residues" evidence="1">
    <location>
        <begin position="467"/>
        <end position="479"/>
    </location>
</feature>
<dbReference type="STRING" id="869250.J7M4S1"/>